<dbReference type="PROSITE" id="PS51257">
    <property type="entry name" value="PROKAR_LIPOPROTEIN"/>
    <property type="match status" value="1"/>
</dbReference>
<dbReference type="AlphaFoldDB" id="A0A507CCL1"/>
<gene>
    <name evidence="2" type="ORF">SmJEL517_g01969</name>
</gene>
<comment type="caution">
    <text evidence="2">The sequence shown here is derived from an EMBL/GenBank/DDBJ whole genome shotgun (WGS) entry which is preliminary data.</text>
</comment>
<proteinExistence type="predicted"/>
<evidence type="ECO:0000313" key="2">
    <source>
        <dbReference type="EMBL" id="TPX35654.1"/>
    </source>
</evidence>
<protein>
    <recommendedName>
        <fullName evidence="4">NADH:ubiquinone oxidoreductase intermediate-associated protein 30 domain-containing protein</fullName>
    </recommendedName>
</protein>
<keyword evidence="3" id="KW-1185">Reference proteome</keyword>
<name>A0A507CCL1_9FUNG</name>
<keyword evidence="1" id="KW-0732">Signal</keyword>
<accession>A0A507CCL1</accession>
<dbReference type="GeneID" id="42003194"/>
<evidence type="ECO:0000256" key="1">
    <source>
        <dbReference type="SAM" id="SignalP"/>
    </source>
</evidence>
<dbReference type="EMBL" id="QEAO01000007">
    <property type="protein sequence ID" value="TPX35654.1"/>
    <property type="molecule type" value="Genomic_DNA"/>
</dbReference>
<dbReference type="RefSeq" id="XP_031026086.1">
    <property type="nucleotide sequence ID" value="XM_031167897.1"/>
</dbReference>
<feature type="signal peptide" evidence="1">
    <location>
        <begin position="1"/>
        <end position="20"/>
    </location>
</feature>
<dbReference type="OrthoDB" id="2107553at2759"/>
<feature type="chain" id="PRO_5021309222" description="NADH:ubiquinone oxidoreductase intermediate-associated protein 30 domain-containing protein" evidence="1">
    <location>
        <begin position="21"/>
        <end position="293"/>
    </location>
</feature>
<reference evidence="2 3" key="1">
    <citation type="journal article" date="2019" name="Sci. Rep.">
        <title>Comparative genomics of chytrid fungi reveal insights into the obligate biotrophic and pathogenic lifestyle of Synchytrium endobioticum.</title>
        <authorList>
            <person name="van de Vossenberg B.T.L.H."/>
            <person name="Warris S."/>
            <person name="Nguyen H.D.T."/>
            <person name="van Gent-Pelzer M.P.E."/>
            <person name="Joly D.L."/>
            <person name="van de Geest H.C."/>
            <person name="Bonants P.J.M."/>
            <person name="Smith D.S."/>
            <person name="Levesque C.A."/>
            <person name="van der Lee T.A.J."/>
        </authorList>
    </citation>
    <scope>NUCLEOTIDE SEQUENCE [LARGE SCALE GENOMIC DNA]</scope>
    <source>
        <strain evidence="2 3">JEL517</strain>
    </source>
</reference>
<dbReference type="STRING" id="1806994.A0A507CCL1"/>
<organism evidence="2 3">
    <name type="scientific">Synchytrium microbalum</name>
    <dbReference type="NCBI Taxonomy" id="1806994"/>
    <lineage>
        <taxon>Eukaryota</taxon>
        <taxon>Fungi</taxon>
        <taxon>Fungi incertae sedis</taxon>
        <taxon>Chytridiomycota</taxon>
        <taxon>Chytridiomycota incertae sedis</taxon>
        <taxon>Chytridiomycetes</taxon>
        <taxon>Synchytriales</taxon>
        <taxon>Synchytriaceae</taxon>
        <taxon>Synchytrium</taxon>
    </lineage>
</organism>
<dbReference type="Proteomes" id="UP000319731">
    <property type="component" value="Unassembled WGS sequence"/>
</dbReference>
<sequence length="293" mass="30771">MKGIIAAVSLSLSLFSIVSAQTTTTAPVSTSCAYASGALPTAAAACGASKDLFLDDFNINDASRPTTGESGVTRLPQPPKNITGAVYYNLNGGDYGEGAAPFYVTNGSMTITANSDSSVDGEFASHPGTAPTYNYWFSKYNPCACFDATKYVSLVMEFSADPGLDFNITYTQHASDCLTRTIDSVYYPFSKFIKPTGARQTLILPFSLFTKNLVGGAYDLSHIKDLTFVNMNPMGAKLTVYKMYLSSACGSNLTAASAPNTTSTSTSSNNAPQSLLANSVSLALIAGLVAMFA</sequence>
<evidence type="ECO:0000313" key="3">
    <source>
        <dbReference type="Proteomes" id="UP000319731"/>
    </source>
</evidence>
<evidence type="ECO:0008006" key="4">
    <source>
        <dbReference type="Google" id="ProtNLM"/>
    </source>
</evidence>